<evidence type="ECO:0000256" key="6">
    <source>
        <dbReference type="SAM" id="MobiDB-lite"/>
    </source>
</evidence>
<dbReference type="Gene3D" id="3.30.420.10">
    <property type="entry name" value="Ribonuclease H-like superfamily/Ribonuclease H"/>
    <property type="match status" value="1"/>
</dbReference>
<evidence type="ECO:0000256" key="1">
    <source>
        <dbReference type="ARBA" id="ARBA00004123"/>
    </source>
</evidence>
<comment type="caution">
    <text evidence="8">The sequence shown here is derived from an EMBL/GenBank/DDBJ whole genome shotgun (WGS) entry which is preliminary data.</text>
</comment>
<sequence length="546" mass="60356">MHGSDLDLAGAVRWTQANHKTDKDGREWEQWATANGVGPMRDPARHSAETLRRFLEDVKEGLSDQVLDTARKRDQALQQLESTLGDSPKEKSLIRLLKLTRDHINFSISYGCLCLDASKPTRLKRKVEAPANVEDLLLAVDCEMVETEEDDNTLAQVCACNAAGEVLMNRLVKPEGTITDFRTAITGIEAKDLENLDYSLHDAQAELRRLIGPQTVLVGHTLHRDLSAMRMDALLILDISLLYGIHGQPKRRPALAHLVKQVLRRDDFRAANSTEVHDCVQDVLMTMEVALHRLRNVGNYGKEVPVTVWVAAPPAVETELAARKLYVHRIPQRDDAFPALASLFAGLPRELSVEGLQMVTTAMGNQKLKGAEVSFLSKDLAEQAFLALPAESVEIDQAQRPQKLVRIHFPERTALVCVRPILAGIGRACLETPTLVKEEAAPPESERTPAPPEEKPTPEAKPAAKVWQGKGWPGWRRAAEEALRAAPGQALHWMKLASELVERRQQQAGGSSKEASEPLETLQLLALAALPEEFISDETPLVRLPG</sequence>
<dbReference type="EMBL" id="CAXAMN010023862">
    <property type="protein sequence ID" value="CAK9081672.1"/>
    <property type="molecule type" value="Genomic_DNA"/>
</dbReference>
<proteinExistence type="inferred from homology"/>
<keyword evidence="5" id="KW-0539">Nucleus</keyword>
<keyword evidence="9" id="KW-1185">Reference proteome</keyword>
<accession>A0ABP0Q069</accession>
<evidence type="ECO:0000256" key="5">
    <source>
        <dbReference type="ARBA" id="ARBA00023242"/>
    </source>
</evidence>
<evidence type="ECO:0000256" key="3">
    <source>
        <dbReference type="ARBA" id="ARBA00022722"/>
    </source>
</evidence>
<dbReference type="PANTHER" id="PTHR12801">
    <property type="entry name" value="RNA EXONUCLEASE REXO1 / RECO3 FAMILY MEMBER-RELATED"/>
    <property type="match status" value="1"/>
</dbReference>
<feature type="region of interest" description="Disordered" evidence="6">
    <location>
        <begin position="436"/>
        <end position="468"/>
    </location>
</feature>
<organism evidence="8 9">
    <name type="scientific">Durusdinium trenchii</name>
    <dbReference type="NCBI Taxonomy" id="1381693"/>
    <lineage>
        <taxon>Eukaryota</taxon>
        <taxon>Sar</taxon>
        <taxon>Alveolata</taxon>
        <taxon>Dinophyceae</taxon>
        <taxon>Suessiales</taxon>
        <taxon>Symbiodiniaceae</taxon>
        <taxon>Durusdinium</taxon>
    </lineage>
</organism>
<dbReference type="SUPFAM" id="SSF53098">
    <property type="entry name" value="Ribonuclease H-like"/>
    <property type="match status" value="1"/>
</dbReference>
<reference evidence="8 9" key="1">
    <citation type="submission" date="2024-02" db="EMBL/GenBank/DDBJ databases">
        <authorList>
            <person name="Chen Y."/>
            <person name="Shah S."/>
            <person name="Dougan E. K."/>
            <person name="Thang M."/>
            <person name="Chan C."/>
        </authorList>
    </citation>
    <scope>NUCLEOTIDE SEQUENCE [LARGE SCALE GENOMIC DNA]</scope>
</reference>
<keyword evidence="4" id="KW-0378">Hydrolase</keyword>
<feature type="domain" description="Exonuclease" evidence="7">
    <location>
        <begin position="136"/>
        <end position="299"/>
    </location>
</feature>
<protein>
    <recommendedName>
        <fullName evidence="7">Exonuclease domain-containing protein</fullName>
    </recommendedName>
</protein>
<dbReference type="InterPro" id="IPR036397">
    <property type="entry name" value="RNaseH_sf"/>
</dbReference>
<comment type="similarity">
    <text evidence="2">Belongs to the REXO1/REXO3 family.</text>
</comment>
<evidence type="ECO:0000256" key="2">
    <source>
        <dbReference type="ARBA" id="ARBA00006357"/>
    </source>
</evidence>
<dbReference type="InterPro" id="IPR012337">
    <property type="entry name" value="RNaseH-like_sf"/>
</dbReference>
<dbReference type="Proteomes" id="UP001642484">
    <property type="component" value="Unassembled WGS sequence"/>
</dbReference>
<evidence type="ECO:0000313" key="9">
    <source>
        <dbReference type="Proteomes" id="UP001642484"/>
    </source>
</evidence>
<evidence type="ECO:0000313" key="8">
    <source>
        <dbReference type="EMBL" id="CAK9081672.1"/>
    </source>
</evidence>
<dbReference type="InterPro" id="IPR013520">
    <property type="entry name" value="Ribonucl_H"/>
</dbReference>
<name>A0ABP0Q069_9DINO</name>
<evidence type="ECO:0000256" key="4">
    <source>
        <dbReference type="ARBA" id="ARBA00022801"/>
    </source>
</evidence>
<evidence type="ECO:0000259" key="7">
    <source>
        <dbReference type="SMART" id="SM00479"/>
    </source>
</evidence>
<feature type="compositionally biased region" description="Basic and acidic residues" evidence="6">
    <location>
        <begin position="436"/>
        <end position="458"/>
    </location>
</feature>
<dbReference type="InterPro" id="IPR047021">
    <property type="entry name" value="REXO1/3/4-like"/>
</dbReference>
<comment type="subcellular location">
    <subcellularLocation>
        <location evidence="1">Nucleus</location>
    </subcellularLocation>
</comment>
<dbReference type="Pfam" id="PF00929">
    <property type="entry name" value="RNase_T"/>
    <property type="match status" value="1"/>
</dbReference>
<gene>
    <name evidence="8" type="ORF">CCMP2556_LOCUS39944</name>
</gene>
<keyword evidence="3" id="KW-0540">Nuclease</keyword>
<dbReference type="PANTHER" id="PTHR12801:SF115">
    <property type="entry name" value="FI18136P1-RELATED"/>
    <property type="match status" value="1"/>
</dbReference>
<dbReference type="SMART" id="SM00479">
    <property type="entry name" value="EXOIII"/>
    <property type="match status" value="1"/>
</dbReference>